<dbReference type="Proteomes" id="UP001174909">
    <property type="component" value="Unassembled WGS sequence"/>
</dbReference>
<dbReference type="PROSITE" id="PS50011">
    <property type="entry name" value="PROTEIN_KINASE_DOM"/>
    <property type="match status" value="1"/>
</dbReference>
<dbReference type="InterPro" id="IPR011009">
    <property type="entry name" value="Kinase-like_dom_sf"/>
</dbReference>
<dbReference type="Gene3D" id="1.10.510.10">
    <property type="entry name" value="Transferase(Phosphotransferase) domain 1"/>
    <property type="match status" value="1"/>
</dbReference>
<evidence type="ECO:0000256" key="6">
    <source>
        <dbReference type="ARBA" id="ARBA00023137"/>
    </source>
</evidence>
<keyword evidence="11" id="KW-1133">Transmembrane helix</keyword>
<organism evidence="14 15">
    <name type="scientific">Geodia barretti</name>
    <name type="common">Barrett's horny sponge</name>
    <dbReference type="NCBI Taxonomy" id="519541"/>
    <lineage>
        <taxon>Eukaryota</taxon>
        <taxon>Metazoa</taxon>
        <taxon>Porifera</taxon>
        <taxon>Demospongiae</taxon>
        <taxon>Heteroscleromorpha</taxon>
        <taxon>Tetractinellida</taxon>
        <taxon>Astrophorina</taxon>
        <taxon>Geodiidae</taxon>
        <taxon>Geodia</taxon>
    </lineage>
</organism>
<dbReference type="PROSITE" id="PS50038">
    <property type="entry name" value="FZ"/>
    <property type="match status" value="1"/>
</dbReference>
<evidence type="ECO:0000256" key="8">
    <source>
        <dbReference type="ARBA" id="ARBA00051243"/>
    </source>
</evidence>
<keyword evidence="6" id="KW-0829">Tyrosine-protein kinase</keyword>
<dbReference type="InterPro" id="IPR001245">
    <property type="entry name" value="Ser-Thr/Tyr_kinase_cat_dom"/>
</dbReference>
<feature type="transmembrane region" description="Helical" evidence="11">
    <location>
        <begin position="291"/>
        <end position="313"/>
    </location>
</feature>
<evidence type="ECO:0000256" key="9">
    <source>
        <dbReference type="PROSITE-ProRule" id="PRU00090"/>
    </source>
</evidence>
<dbReference type="SUPFAM" id="SSF56112">
    <property type="entry name" value="Protein kinase-like (PK-like)"/>
    <property type="match status" value="1"/>
</dbReference>
<dbReference type="Pfam" id="PF07714">
    <property type="entry name" value="PK_Tyr_Ser-Thr"/>
    <property type="match status" value="1"/>
</dbReference>
<reference evidence="14" key="1">
    <citation type="submission" date="2023-03" db="EMBL/GenBank/DDBJ databases">
        <authorList>
            <person name="Steffen K."/>
            <person name="Cardenas P."/>
        </authorList>
    </citation>
    <scope>NUCLEOTIDE SEQUENCE</scope>
</reference>
<keyword evidence="2" id="KW-0808">Transferase</keyword>
<feature type="binding site" evidence="10">
    <location>
        <position position="420"/>
    </location>
    <ligand>
        <name>ATP</name>
        <dbReference type="ChEBI" id="CHEBI:30616"/>
    </ligand>
</feature>
<dbReference type="InterPro" id="IPR020067">
    <property type="entry name" value="Frizzled_dom"/>
</dbReference>
<dbReference type="Pfam" id="PF01392">
    <property type="entry name" value="Fz"/>
    <property type="match status" value="1"/>
</dbReference>
<sequence>MDIDTITVSRWQPPVAPVGGLAHVTAQASGLSSTRTANNSSVICQRRMDYALRIHLVIVCLLLCQRATVTGTERCGYGDVKALETEERVNSYGSCFPYDTSSTPSGTPCDEIYTQQETYVFLSSRRTEGDFNRYLRHFRDINTFFDLIIPAKCINETRKVLCHFFLPTCGNSTVFKPPTSVCEDICEHLRNICPDEFQQLALHFQLNSGVLQPLGLTMINCLDTGDYISPLQHCCSDLGIEIPCMNVNDSGDLVPDPVCVTSESVVVPSPSQSAQPDPGFSRERSSVGVTVAIAIAILVAAFIVLAICLVLVVKLRRMHKKKKQVVKTSMSSFPSSKSKDSLRYRDANDANLLRPVAESSTRVARVPSAYIRQMADEKLLIPGRSLTLMDTIGQGEFGVVYRGNLGGWRAEREHSLVAIKTLKGIFSTNDLSNMVEESVKMAKFNHPNVMRLIGVCIDKGASPYIVMPYMAYGSLLSYLKKQRAELTLANDEDQELVTATQCKLLSMCLQVAKGMSYLAAQEFVHRDMAARNCMIDENFVLKVADFGLSEDIYARNYFRQTGLQDSEGETPIKLPVRWMAVESLHDGIFTEKTDVWSFGVTMWEVFSAGKNPYPGVDPFTLIKHLDDGGRLEKPTNAACSQEIYTLMCDCWNEAPDVRPHFSTLVSTISETLESIAGYLHFSPDWLAGDGPTTSRYDHLMAAELSEMKKSSRGYDHLNPTVIVSDEHCLQQVIEPDSCAH</sequence>
<gene>
    <name evidence="14" type="ORF">GBAR_LOCUS15738</name>
</gene>
<evidence type="ECO:0000256" key="2">
    <source>
        <dbReference type="ARBA" id="ARBA00022679"/>
    </source>
</evidence>
<comment type="catalytic activity">
    <reaction evidence="8">
        <text>L-tyrosyl-[protein] + ATP = O-phospho-L-tyrosyl-[protein] + ADP + H(+)</text>
        <dbReference type="Rhea" id="RHEA:10596"/>
        <dbReference type="Rhea" id="RHEA-COMP:10136"/>
        <dbReference type="Rhea" id="RHEA-COMP:20101"/>
        <dbReference type="ChEBI" id="CHEBI:15378"/>
        <dbReference type="ChEBI" id="CHEBI:30616"/>
        <dbReference type="ChEBI" id="CHEBI:46858"/>
        <dbReference type="ChEBI" id="CHEBI:61978"/>
        <dbReference type="ChEBI" id="CHEBI:456216"/>
        <dbReference type="EC" id="2.7.10.1"/>
    </reaction>
</comment>
<keyword evidence="15" id="KW-1185">Reference proteome</keyword>
<accession>A0AA35SCN2</accession>
<feature type="domain" description="FZ" evidence="13">
    <location>
        <begin position="90"/>
        <end position="238"/>
    </location>
</feature>
<dbReference type="FunFam" id="1.10.510.10:FF:000554">
    <property type="entry name" value="Predicted protein"/>
    <property type="match status" value="1"/>
</dbReference>
<keyword evidence="4 14" id="KW-0418">Kinase</keyword>
<name>A0AA35SCN2_GEOBA</name>
<evidence type="ECO:0000256" key="1">
    <source>
        <dbReference type="ARBA" id="ARBA00004167"/>
    </source>
</evidence>
<comment type="caution">
    <text evidence="9">Lacks conserved residue(s) required for the propagation of feature annotation.</text>
</comment>
<evidence type="ECO:0000259" key="13">
    <source>
        <dbReference type="PROSITE" id="PS50038"/>
    </source>
</evidence>
<dbReference type="InterPro" id="IPR050122">
    <property type="entry name" value="RTK"/>
</dbReference>
<dbReference type="PRINTS" id="PR00109">
    <property type="entry name" value="TYRKINASE"/>
</dbReference>
<dbReference type="InterPro" id="IPR036790">
    <property type="entry name" value="Frizzled_dom_sf"/>
</dbReference>
<evidence type="ECO:0000259" key="12">
    <source>
        <dbReference type="PROSITE" id="PS50011"/>
    </source>
</evidence>
<dbReference type="GO" id="GO:0007169">
    <property type="term" value="P:cell surface receptor protein tyrosine kinase signaling pathway"/>
    <property type="evidence" value="ECO:0007669"/>
    <property type="project" value="TreeGrafter"/>
</dbReference>
<dbReference type="PROSITE" id="PS00109">
    <property type="entry name" value="PROTEIN_KINASE_TYR"/>
    <property type="match status" value="1"/>
</dbReference>
<dbReference type="PANTHER" id="PTHR24416">
    <property type="entry name" value="TYROSINE-PROTEIN KINASE RECEPTOR"/>
    <property type="match status" value="1"/>
</dbReference>
<dbReference type="EMBL" id="CASHTH010002285">
    <property type="protein sequence ID" value="CAI8027538.1"/>
    <property type="molecule type" value="Genomic_DNA"/>
</dbReference>
<evidence type="ECO:0000256" key="5">
    <source>
        <dbReference type="ARBA" id="ARBA00022840"/>
    </source>
</evidence>
<keyword evidence="5 10" id="KW-0067">ATP-binding</keyword>
<keyword evidence="7" id="KW-1015">Disulfide bond</keyword>
<protein>
    <submittedName>
        <fullName evidence="14">Tyrosine-protein kinase transforming protein SEA</fullName>
    </submittedName>
</protein>
<dbReference type="GO" id="GO:0016477">
    <property type="term" value="P:cell migration"/>
    <property type="evidence" value="ECO:0007669"/>
    <property type="project" value="TreeGrafter"/>
</dbReference>
<dbReference type="InterPro" id="IPR008266">
    <property type="entry name" value="Tyr_kinase_AS"/>
</dbReference>
<dbReference type="InterPro" id="IPR017441">
    <property type="entry name" value="Protein_kinase_ATP_BS"/>
</dbReference>
<dbReference type="AlphaFoldDB" id="A0AA35SCN2"/>
<dbReference type="CDD" id="cd00192">
    <property type="entry name" value="PTKc"/>
    <property type="match status" value="1"/>
</dbReference>
<dbReference type="GO" id="GO:0043235">
    <property type="term" value="C:receptor complex"/>
    <property type="evidence" value="ECO:0007669"/>
    <property type="project" value="TreeGrafter"/>
</dbReference>
<evidence type="ECO:0000256" key="3">
    <source>
        <dbReference type="ARBA" id="ARBA00022741"/>
    </source>
</evidence>
<dbReference type="GO" id="GO:0006909">
    <property type="term" value="P:phagocytosis"/>
    <property type="evidence" value="ECO:0007669"/>
    <property type="project" value="TreeGrafter"/>
</dbReference>
<dbReference type="GO" id="GO:0005524">
    <property type="term" value="F:ATP binding"/>
    <property type="evidence" value="ECO:0007669"/>
    <property type="project" value="UniProtKB-UniRule"/>
</dbReference>
<evidence type="ECO:0000256" key="10">
    <source>
        <dbReference type="PROSITE-ProRule" id="PRU10141"/>
    </source>
</evidence>
<dbReference type="GO" id="GO:0004714">
    <property type="term" value="F:transmembrane receptor protein tyrosine kinase activity"/>
    <property type="evidence" value="ECO:0007669"/>
    <property type="project" value="UniProtKB-EC"/>
</dbReference>
<evidence type="ECO:0000313" key="15">
    <source>
        <dbReference type="Proteomes" id="UP001174909"/>
    </source>
</evidence>
<evidence type="ECO:0000256" key="11">
    <source>
        <dbReference type="SAM" id="Phobius"/>
    </source>
</evidence>
<dbReference type="InterPro" id="IPR000719">
    <property type="entry name" value="Prot_kinase_dom"/>
</dbReference>
<dbReference type="PANTHER" id="PTHR24416:SF564">
    <property type="entry name" value="MACROPHAGE-STIMULATING PROTEIN RECEPTOR"/>
    <property type="match status" value="1"/>
</dbReference>
<dbReference type="SUPFAM" id="SSF63501">
    <property type="entry name" value="Frizzled cysteine-rich domain"/>
    <property type="match status" value="1"/>
</dbReference>
<comment type="subcellular location">
    <subcellularLocation>
        <location evidence="1">Membrane</location>
        <topology evidence="1">Single-pass membrane protein</topology>
    </subcellularLocation>
</comment>
<dbReference type="Gene3D" id="3.30.200.20">
    <property type="entry name" value="Phosphorylase Kinase, domain 1"/>
    <property type="match status" value="1"/>
</dbReference>
<comment type="caution">
    <text evidence="14">The sequence shown here is derived from an EMBL/GenBank/DDBJ whole genome shotgun (WGS) entry which is preliminary data.</text>
</comment>
<evidence type="ECO:0000313" key="14">
    <source>
        <dbReference type="EMBL" id="CAI8027538.1"/>
    </source>
</evidence>
<evidence type="ECO:0000256" key="4">
    <source>
        <dbReference type="ARBA" id="ARBA00022777"/>
    </source>
</evidence>
<dbReference type="GO" id="GO:0005886">
    <property type="term" value="C:plasma membrane"/>
    <property type="evidence" value="ECO:0007669"/>
    <property type="project" value="TreeGrafter"/>
</dbReference>
<keyword evidence="3 10" id="KW-0547">Nucleotide-binding</keyword>
<dbReference type="PROSITE" id="PS00107">
    <property type="entry name" value="PROTEIN_KINASE_ATP"/>
    <property type="match status" value="1"/>
</dbReference>
<keyword evidence="11" id="KW-0472">Membrane</keyword>
<keyword evidence="11" id="KW-0812">Transmembrane</keyword>
<proteinExistence type="predicted"/>
<feature type="domain" description="Protein kinase" evidence="12">
    <location>
        <begin position="386"/>
        <end position="672"/>
    </location>
</feature>
<evidence type="ECO:0000256" key="7">
    <source>
        <dbReference type="ARBA" id="ARBA00023157"/>
    </source>
</evidence>
<dbReference type="Gene3D" id="1.10.2000.10">
    <property type="entry name" value="Frizzled cysteine-rich domain"/>
    <property type="match status" value="1"/>
</dbReference>